<gene>
    <name evidence="5" type="ORF">N7509_003614</name>
</gene>
<evidence type="ECO:0000256" key="3">
    <source>
        <dbReference type="SAM" id="SignalP"/>
    </source>
</evidence>
<dbReference type="InterPro" id="IPR029052">
    <property type="entry name" value="Metallo-depent_PP-like"/>
</dbReference>
<dbReference type="OrthoDB" id="411211at2759"/>
<dbReference type="InterPro" id="IPR004843">
    <property type="entry name" value="Calcineurin-like_PHP"/>
</dbReference>
<reference evidence="5" key="1">
    <citation type="submission" date="2022-12" db="EMBL/GenBank/DDBJ databases">
        <authorList>
            <person name="Petersen C."/>
        </authorList>
    </citation>
    <scope>NUCLEOTIDE SEQUENCE</scope>
    <source>
        <strain evidence="5">IBT 29677</strain>
    </source>
</reference>
<name>A0A9W9W599_9EURO</name>
<dbReference type="PANTHER" id="PTHR10161:SF14">
    <property type="entry name" value="TARTRATE-RESISTANT ACID PHOSPHATASE TYPE 5"/>
    <property type="match status" value="1"/>
</dbReference>
<dbReference type="InterPro" id="IPR051558">
    <property type="entry name" value="Metallophosphoesterase_PAP"/>
</dbReference>
<keyword evidence="1 3" id="KW-0732">Signal</keyword>
<dbReference type="GO" id="GO:0016787">
    <property type="term" value="F:hydrolase activity"/>
    <property type="evidence" value="ECO:0007669"/>
    <property type="project" value="UniProtKB-KW"/>
</dbReference>
<sequence length="379" mass="41627">MPTVKSIVLAFATAASAASVDSKSHAGSDVLTLGVLGDYGWTGWEPASLNFCNNVMPRLVANNITIPRELQNDCDAGDRGNIANATAEQTATASYIGKVCAMKNCSAIVSVGDNFYSSAIDFSTGGVNRFEEAWSTMYKGGIFNNTRWYQTLGNHDIVKGQAGVDFQTKIAPPVRQPMGLPYYTYDLAGKDWKATFAVVDSDCFINKYQEDTSVYQNEYTLSCYKDKQVQVDFVEQAFAKSDAQWKFLQIHHGYMSSSTNFTELAPFVEIVEKYKGIVVNGHDHCLAHYYSNNTNFILTGGSGYAEPGDCNYGVALGPYAKFLGANSQGAGNGFVTMDISKKSVNVEYYARDMSYEGGDLYPVKNQMKPIYSFMVDARK</sequence>
<evidence type="ECO:0000313" key="5">
    <source>
        <dbReference type="EMBL" id="KAJ5403743.1"/>
    </source>
</evidence>
<protein>
    <recommendedName>
        <fullName evidence="4">Calcineurin-like phosphoesterase domain-containing protein</fullName>
    </recommendedName>
</protein>
<keyword evidence="2" id="KW-0378">Hydrolase</keyword>
<dbReference type="AlphaFoldDB" id="A0A9W9W599"/>
<dbReference type="Pfam" id="PF00149">
    <property type="entry name" value="Metallophos"/>
    <property type="match status" value="1"/>
</dbReference>
<dbReference type="Gene3D" id="3.60.21.10">
    <property type="match status" value="1"/>
</dbReference>
<dbReference type="RefSeq" id="XP_056490985.1">
    <property type="nucleotide sequence ID" value="XM_056628251.1"/>
</dbReference>
<feature type="chain" id="PRO_5040876731" description="Calcineurin-like phosphoesterase domain-containing protein" evidence="3">
    <location>
        <begin position="18"/>
        <end position="379"/>
    </location>
</feature>
<evidence type="ECO:0000256" key="2">
    <source>
        <dbReference type="ARBA" id="ARBA00022801"/>
    </source>
</evidence>
<proteinExistence type="predicted"/>
<comment type="caution">
    <text evidence="5">The sequence shown here is derived from an EMBL/GenBank/DDBJ whole genome shotgun (WGS) entry which is preliminary data.</text>
</comment>
<dbReference type="EMBL" id="JAPZBU010000005">
    <property type="protein sequence ID" value="KAJ5403743.1"/>
    <property type="molecule type" value="Genomic_DNA"/>
</dbReference>
<evidence type="ECO:0000313" key="6">
    <source>
        <dbReference type="Proteomes" id="UP001147747"/>
    </source>
</evidence>
<reference evidence="5" key="2">
    <citation type="journal article" date="2023" name="IMA Fungus">
        <title>Comparative genomic study of the Penicillium genus elucidates a diverse pangenome and 15 lateral gene transfer events.</title>
        <authorList>
            <person name="Petersen C."/>
            <person name="Sorensen T."/>
            <person name="Nielsen M.R."/>
            <person name="Sondergaard T.E."/>
            <person name="Sorensen J.L."/>
            <person name="Fitzpatrick D.A."/>
            <person name="Frisvad J.C."/>
            <person name="Nielsen K.L."/>
        </authorList>
    </citation>
    <scope>NUCLEOTIDE SEQUENCE</scope>
    <source>
        <strain evidence="5">IBT 29677</strain>
    </source>
</reference>
<evidence type="ECO:0000259" key="4">
    <source>
        <dbReference type="Pfam" id="PF00149"/>
    </source>
</evidence>
<evidence type="ECO:0000256" key="1">
    <source>
        <dbReference type="ARBA" id="ARBA00022729"/>
    </source>
</evidence>
<accession>A0A9W9W599</accession>
<dbReference type="PANTHER" id="PTHR10161">
    <property type="entry name" value="TARTRATE-RESISTANT ACID PHOSPHATASE TYPE 5"/>
    <property type="match status" value="1"/>
</dbReference>
<feature type="signal peptide" evidence="3">
    <location>
        <begin position="1"/>
        <end position="17"/>
    </location>
</feature>
<dbReference type="SUPFAM" id="SSF56300">
    <property type="entry name" value="Metallo-dependent phosphatases"/>
    <property type="match status" value="1"/>
</dbReference>
<dbReference type="GeneID" id="81367231"/>
<dbReference type="Proteomes" id="UP001147747">
    <property type="component" value="Unassembled WGS sequence"/>
</dbReference>
<keyword evidence="6" id="KW-1185">Reference proteome</keyword>
<organism evidence="5 6">
    <name type="scientific">Penicillium cosmopolitanum</name>
    <dbReference type="NCBI Taxonomy" id="1131564"/>
    <lineage>
        <taxon>Eukaryota</taxon>
        <taxon>Fungi</taxon>
        <taxon>Dikarya</taxon>
        <taxon>Ascomycota</taxon>
        <taxon>Pezizomycotina</taxon>
        <taxon>Eurotiomycetes</taxon>
        <taxon>Eurotiomycetidae</taxon>
        <taxon>Eurotiales</taxon>
        <taxon>Aspergillaceae</taxon>
        <taxon>Penicillium</taxon>
    </lineage>
</organism>
<feature type="domain" description="Calcineurin-like phosphoesterase" evidence="4">
    <location>
        <begin position="103"/>
        <end position="285"/>
    </location>
</feature>